<gene>
    <name evidence="2" type="ORF">J4573_13230</name>
</gene>
<dbReference type="Pfam" id="PF04149">
    <property type="entry name" value="DUF397"/>
    <property type="match status" value="1"/>
</dbReference>
<evidence type="ECO:0000313" key="2">
    <source>
        <dbReference type="EMBL" id="MBO2448060.1"/>
    </source>
</evidence>
<dbReference type="InterPro" id="IPR007278">
    <property type="entry name" value="DUF397"/>
</dbReference>
<evidence type="ECO:0000313" key="3">
    <source>
        <dbReference type="Proteomes" id="UP000669179"/>
    </source>
</evidence>
<feature type="domain" description="DUF397" evidence="1">
    <location>
        <begin position="4"/>
        <end position="57"/>
    </location>
</feature>
<reference evidence="2" key="1">
    <citation type="submission" date="2021-03" db="EMBL/GenBank/DDBJ databases">
        <authorList>
            <person name="Kanchanasin P."/>
            <person name="Saeng-In P."/>
            <person name="Phongsopitanun W."/>
            <person name="Yuki M."/>
            <person name="Kudo T."/>
            <person name="Ohkuma M."/>
            <person name="Tanasupawat S."/>
        </authorList>
    </citation>
    <scope>NUCLEOTIDE SEQUENCE</scope>
    <source>
        <strain evidence="2">GKU 128</strain>
    </source>
</reference>
<name>A0A939T9K4_9ACTN</name>
<protein>
    <submittedName>
        <fullName evidence="2">DUF397 domain-containing protein</fullName>
    </submittedName>
</protein>
<evidence type="ECO:0000259" key="1">
    <source>
        <dbReference type="Pfam" id="PF04149"/>
    </source>
</evidence>
<sequence length="62" mass="6878">MTHEWRKSSRSATDNDKSCVELAGVSGGVAVRDSKAPEDGYIAFVAADWRRFIDQVKADRYG</sequence>
<dbReference type="AlphaFoldDB" id="A0A939T9K4"/>
<dbReference type="Proteomes" id="UP000669179">
    <property type="component" value="Unassembled WGS sequence"/>
</dbReference>
<organism evidence="2 3">
    <name type="scientific">Actinomadura barringtoniae</name>
    <dbReference type="NCBI Taxonomy" id="1427535"/>
    <lineage>
        <taxon>Bacteria</taxon>
        <taxon>Bacillati</taxon>
        <taxon>Actinomycetota</taxon>
        <taxon>Actinomycetes</taxon>
        <taxon>Streptosporangiales</taxon>
        <taxon>Thermomonosporaceae</taxon>
        <taxon>Actinomadura</taxon>
    </lineage>
</organism>
<dbReference type="EMBL" id="JAGEOJ010000005">
    <property type="protein sequence ID" value="MBO2448060.1"/>
    <property type="molecule type" value="Genomic_DNA"/>
</dbReference>
<accession>A0A939T9K4</accession>
<proteinExistence type="predicted"/>
<keyword evidence="3" id="KW-1185">Reference proteome</keyword>
<comment type="caution">
    <text evidence="2">The sequence shown here is derived from an EMBL/GenBank/DDBJ whole genome shotgun (WGS) entry which is preliminary data.</text>
</comment>